<evidence type="ECO:0000313" key="18">
    <source>
        <dbReference type="Proteomes" id="UP001201812"/>
    </source>
</evidence>
<dbReference type="PROSITE" id="PS50042">
    <property type="entry name" value="CNMP_BINDING_3"/>
    <property type="match status" value="1"/>
</dbReference>
<dbReference type="PRINTS" id="PR01463">
    <property type="entry name" value="EAGCHANLFMLY"/>
</dbReference>
<dbReference type="InterPro" id="IPR018490">
    <property type="entry name" value="cNMP-bd_dom_sf"/>
</dbReference>
<protein>
    <submittedName>
        <fullName evidence="17">Ion transport protein domain-containing protein</fullName>
    </submittedName>
</protein>
<keyword evidence="8" id="KW-0630">Potassium</keyword>
<name>A0AAD4NM09_9BILA</name>
<accession>A0AAD4NM09</accession>
<feature type="region of interest" description="Disordered" evidence="14">
    <location>
        <begin position="1184"/>
        <end position="1252"/>
    </location>
</feature>
<dbReference type="GO" id="GO:0005886">
    <property type="term" value="C:plasma membrane"/>
    <property type="evidence" value="ECO:0007669"/>
    <property type="project" value="UniProtKB-SubCell"/>
</dbReference>
<keyword evidence="18" id="KW-1185">Reference proteome</keyword>
<dbReference type="SMART" id="SM00100">
    <property type="entry name" value="cNMP"/>
    <property type="match status" value="1"/>
</dbReference>
<dbReference type="PRINTS" id="PR01470">
    <property type="entry name" value="ERGCHANNEL"/>
</dbReference>
<feature type="transmembrane region" description="Helical" evidence="15">
    <location>
        <begin position="570"/>
        <end position="591"/>
    </location>
</feature>
<dbReference type="PANTHER" id="PTHR10217:SF548">
    <property type="entry name" value="GH12235P"/>
    <property type="match status" value="1"/>
</dbReference>
<dbReference type="InterPro" id="IPR003967">
    <property type="entry name" value="K_chnl_volt-dep_ERG"/>
</dbReference>
<dbReference type="Gene3D" id="1.10.287.70">
    <property type="match status" value="1"/>
</dbReference>
<feature type="region of interest" description="Disordered" evidence="14">
    <location>
        <begin position="871"/>
        <end position="895"/>
    </location>
</feature>
<evidence type="ECO:0000256" key="3">
    <source>
        <dbReference type="ARBA" id="ARBA00022475"/>
    </source>
</evidence>
<evidence type="ECO:0000256" key="11">
    <source>
        <dbReference type="ARBA" id="ARBA00023136"/>
    </source>
</evidence>
<feature type="region of interest" description="Disordered" evidence="14">
    <location>
        <begin position="975"/>
        <end position="994"/>
    </location>
</feature>
<keyword evidence="11 15" id="KW-0472">Membrane</keyword>
<evidence type="ECO:0000256" key="1">
    <source>
        <dbReference type="ARBA" id="ARBA00004651"/>
    </source>
</evidence>
<dbReference type="GO" id="GO:0005242">
    <property type="term" value="F:inward rectifier potassium channel activity"/>
    <property type="evidence" value="ECO:0007669"/>
    <property type="project" value="TreeGrafter"/>
</dbReference>
<keyword evidence="3" id="KW-1003">Cell membrane</keyword>
<evidence type="ECO:0000256" key="10">
    <source>
        <dbReference type="ARBA" id="ARBA00023065"/>
    </source>
</evidence>
<dbReference type="FunFam" id="2.60.120.10:FF:000107">
    <property type="entry name" value="Potassium voltage-gated channel unc-103"/>
    <property type="match status" value="1"/>
</dbReference>
<dbReference type="Gene3D" id="1.10.1200.260">
    <property type="match status" value="1"/>
</dbReference>
<dbReference type="InterPro" id="IPR000595">
    <property type="entry name" value="cNMP-bd_dom"/>
</dbReference>
<dbReference type="SUPFAM" id="SSF51206">
    <property type="entry name" value="cAMP-binding domain-like"/>
    <property type="match status" value="1"/>
</dbReference>
<feature type="transmembrane region" description="Helical" evidence="15">
    <location>
        <begin position="368"/>
        <end position="389"/>
    </location>
</feature>
<dbReference type="GO" id="GO:0042391">
    <property type="term" value="P:regulation of membrane potential"/>
    <property type="evidence" value="ECO:0007669"/>
    <property type="project" value="TreeGrafter"/>
</dbReference>
<dbReference type="CDD" id="cd00038">
    <property type="entry name" value="CAP_ED"/>
    <property type="match status" value="1"/>
</dbReference>
<dbReference type="FunFam" id="1.10.287.70:FF:000020">
    <property type="entry name" value="Potassium channel, voltage-gated eag-related subfamily H, member 7"/>
    <property type="match status" value="1"/>
</dbReference>
<organism evidence="17 18">
    <name type="scientific">Ditylenchus destructor</name>
    <dbReference type="NCBI Taxonomy" id="166010"/>
    <lineage>
        <taxon>Eukaryota</taxon>
        <taxon>Metazoa</taxon>
        <taxon>Ecdysozoa</taxon>
        <taxon>Nematoda</taxon>
        <taxon>Chromadorea</taxon>
        <taxon>Rhabditida</taxon>
        <taxon>Tylenchina</taxon>
        <taxon>Tylenchomorpha</taxon>
        <taxon>Sphaerularioidea</taxon>
        <taxon>Anguinidae</taxon>
        <taxon>Anguininae</taxon>
        <taxon>Ditylenchus</taxon>
    </lineage>
</organism>
<keyword evidence="6" id="KW-0631">Potassium channel</keyword>
<comment type="subcellular location">
    <subcellularLocation>
        <location evidence="1">Cell membrane</location>
        <topology evidence="1">Multi-pass membrane protein</topology>
    </subcellularLocation>
</comment>
<reference evidence="17" key="1">
    <citation type="submission" date="2022-01" db="EMBL/GenBank/DDBJ databases">
        <title>Genome Sequence Resource for Two Populations of Ditylenchus destructor, the Migratory Endoparasitic Phytonematode.</title>
        <authorList>
            <person name="Zhang H."/>
            <person name="Lin R."/>
            <person name="Xie B."/>
        </authorList>
    </citation>
    <scope>NUCLEOTIDE SEQUENCE</scope>
    <source>
        <strain evidence="17">BazhouSP</strain>
    </source>
</reference>
<proteinExistence type="predicted"/>
<evidence type="ECO:0000256" key="4">
    <source>
        <dbReference type="ARBA" id="ARBA00022538"/>
    </source>
</evidence>
<feature type="transmembrane region" description="Helical" evidence="15">
    <location>
        <begin position="504"/>
        <end position="528"/>
    </location>
</feature>
<dbReference type="GO" id="GO:0034702">
    <property type="term" value="C:monoatomic ion channel complex"/>
    <property type="evidence" value="ECO:0007669"/>
    <property type="project" value="UniProtKB-KW"/>
</dbReference>
<feature type="compositionally biased region" description="Polar residues" evidence="14">
    <location>
        <begin position="134"/>
        <end position="144"/>
    </location>
</feature>
<feature type="compositionally biased region" description="Polar residues" evidence="14">
    <location>
        <begin position="937"/>
        <end position="946"/>
    </location>
</feature>
<feature type="compositionally biased region" description="Low complexity" evidence="14">
    <location>
        <begin position="947"/>
        <end position="960"/>
    </location>
</feature>
<keyword evidence="13" id="KW-0175">Coiled coil</keyword>
<dbReference type="AlphaFoldDB" id="A0AAD4NM09"/>
<evidence type="ECO:0000256" key="15">
    <source>
        <dbReference type="SAM" id="Phobius"/>
    </source>
</evidence>
<feature type="compositionally biased region" description="Low complexity" evidence="14">
    <location>
        <begin position="1184"/>
        <end position="1212"/>
    </location>
</feature>
<dbReference type="Pfam" id="PF00520">
    <property type="entry name" value="Ion_trans"/>
    <property type="match status" value="1"/>
</dbReference>
<evidence type="ECO:0000256" key="5">
    <source>
        <dbReference type="ARBA" id="ARBA00022692"/>
    </source>
</evidence>
<dbReference type="Pfam" id="PF00027">
    <property type="entry name" value="cNMP_binding"/>
    <property type="match status" value="1"/>
</dbReference>
<keyword evidence="12" id="KW-0407">Ion channel</keyword>
<evidence type="ECO:0000256" key="9">
    <source>
        <dbReference type="ARBA" id="ARBA00022989"/>
    </source>
</evidence>
<dbReference type="Proteomes" id="UP001201812">
    <property type="component" value="Unassembled WGS sequence"/>
</dbReference>
<feature type="compositionally biased region" description="Polar residues" evidence="14">
    <location>
        <begin position="873"/>
        <end position="891"/>
    </location>
</feature>
<dbReference type="InterPro" id="IPR005821">
    <property type="entry name" value="Ion_trans_dom"/>
</dbReference>
<evidence type="ECO:0000256" key="2">
    <source>
        <dbReference type="ARBA" id="ARBA00022448"/>
    </source>
</evidence>
<feature type="compositionally biased region" description="Basic and acidic residues" evidence="14">
    <location>
        <begin position="1224"/>
        <end position="1234"/>
    </location>
</feature>
<feature type="region of interest" description="Disordered" evidence="14">
    <location>
        <begin position="914"/>
        <end position="962"/>
    </location>
</feature>
<keyword evidence="10" id="KW-0406">Ion transport</keyword>
<dbReference type="Gene3D" id="2.60.120.10">
    <property type="entry name" value="Jelly Rolls"/>
    <property type="match status" value="1"/>
</dbReference>
<keyword evidence="7" id="KW-0851">Voltage-gated channel</keyword>
<dbReference type="InterPro" id="IPR003938">
    <property type="entry name" value="K_chnl_volt-dep_EAG/ELK/ERG"/>
</dbReference>
<sequence>MSCSSPGQGTNALLTAEYINSFESQSSSQKVSKSFAQNTNTSKVAQLSQLQPTSSVIPSAIKQARRVRLDLVPETFSDKTNQDDFTLSRGQAIRSTFPGLTSDTATVRKSCLVRGTSTTSKPPSPQSELPHAVGTTTASRSTKCSSRPFFSTNVETSAHHQRLSFLRCRPSSVASNNSHQGITVQVLTADKTKPCSPTQSQVADKADHLAVFKSPSDSLSVTSSCSSPASFGGKKKLYLSNSNQSSQSLAARRASLFLRRASTFIPSLSADPLPQSRDTIFVNTNALEKKAQNHFPLSTTITLLFAAHASLCIFESLYLSVAMYVFQNGSVKVLSLGADVLPEYKLQPTRIHHCTIVHYSPFKAVWDWIILLLVIYTAIFTPYVAAFLLRESQHHHRRGHYFTEPLEVVDLIVDIMFIVDILINFRTTYVNENDEVVSDPGKIAVHYFKGWFIIDLIAAIPFDLLLVNTDSDETTTLIGLLKTARLLRLVRVARKLDRYSEYGAAVLLLLMATFALIAHWLACIWYAIGSTELPHKEFTWLHQLARHLNEPYITTNGSNPTGGPSLKSRYVTSLYFTLSTITSIGFGNVSATTDSEKIFTIVMMILGSLMYASVFGNVSAIIQRLYSGTARYHTEMSRLREFIRFHQIPNPLRQRLEEYFQHAWSYTNGIDMNTVLKGFPDCLQADICLHLNRNLLNSCPAFAGSSPGCLRALSMRFRTTHAPPGDTLVHRGDILTGLHFIARGSVEIVKDDVVMGIIGKDEIFGENPLLYDDVGKASCSVRALTYCDLHKILRDDLLDVLDMYPEFAENFCMNLVINYDLRDVSQSAKKRLDRHKLLRMSSSINREKQCEDVRAFSSQFRRMSNADDFAPATRSQAVNVPSPPADSQSNRPLGAPATYESVRRSIIEMTHSNASGAGATAGSGESGMDFSPGAVSTPRTSLQFTRSNGSAGATSSASYGENEPLLLVDADVDEEPLSRPSDLPALPNNNSDFSNGAYALTPIHQIHMQQQQISNATRNPSRVTFASTSIAEEPDQPYSGEVLSRRLDIIENHLERMQNKMNEDLEEILRLLRVSGTQLPNNSTLNPSTSSTTSATVNSALGSAAVDQASVSASSRVTQSTVPATNEVPFSSETTFFVTSNTTTTKPSFSVSNPTKNSRHLLKLAKAEDVPVTNLSTYASASTIAAPTARSPSASSSSSPSSPFVSLDVSPSAQSRPNNILHEPTSRNRQRDTRTPNTNTRTGSSGGNISPTLETGAILRLLASPDDADTLL</sequence>
<keyword evidence="5 15" id="KW-0812">Transmembrane</keyword>
<keyword evidence="9 15" id="KW-1133">Transmembrane helix</keyword>
<evidence type="ECO:0000313" key="17">
    <source>
        <dbReference type="EMBL" id="KAI1729009.1"/>
    </source>
</evidence>
<dbReference type="InterPro" id="IPR014710">
    <property type="entry name" value="RmlC-like_jellyroll"/>
</dbReference>
<gene>
    <name evidence="17" type="ORF">DdX_01223</name>
</gene>
<evidence type="ECO:0000256" key="14">
    <source>
        <dbReference type="SAM" id="MobiDB-lite"/>
    </source>
</evidence>
<keyword evidence="4" id="KW-0633">Potassium transport</keyword>
<keyword evidence="2" id="KW-0813">Transport</keyword>
<dbReference type="FunFam" id="1.10.1200.260:FF:000001">
    <property type="entry name" value="Potassium voltage-gated channel subfamily H member 7"/>
    <property type="match status" value="1"/>
</dbReference>
<dbReference type="InterPro" id="IPR050818">
    <property type="entry name" value="KCNH_animal-type"/>
</dbReference>
<feature type="region of interest" description="Disordered" evidence="14">
    <location>
        <begin position="115"/>
        <end position="144"/>
    </location>
</feature>
<dbReference type="PANTHER" id="PTHR10217">
    <property type="entry name" value="VOLTAGE AND LIGAND GATED POTASSIUM CHANNEL"/>
    <property type="match status" value="1"/>
</dbReference>
<feature type="transmembrane region" description="Helical" evidence="15">
    <location>
        <begin position="303"/>
        <end position="326"/>
    </location>
</feature>
<feature type="coiled-coil region" evidence="13">
    <location>
        <begin position="1040"/>
        <end position="1074"/>
    </location>
</feature>
<dbReference type="SUPFAM" id="SSF81324">
    <property type="entry name" value="Voltage-gated potassium channels"/>
    <property type="match status" value="1"/>
</dbReference>
<comment type="caution">
    <text evidence="17">The sequence shown here is derived from an EMBL/GenBank/DDBJ whole genome shotgun (WGS) entry which is preliminary data.</text>
</comment>
<feature type="domain" description="Cyclic nucleotide-binding" evidence="16">
    <location>
        <begin position="701"/>
        <end position="801"/>
    </location>
</feature>
<evidence type="ECO:0000259" key="16">
    <source>
        <dbReference type="PROSITE" id="PS50042"/>
    </source>
</evidence>
<evidence type="ECO:0000256" key="7">
    <source>
        <dbReference type="ARBA" id="ARBA00022882"/>
    </source>
</evidence>
<evidence type="ECO:0000256" key="6">
    <source>
        <dbReference type="ARBA" id="ARBA00022826"/>
    </source>
</evidence>
<evidence type="ECO:0000256" key="12">
    <source>
        <dbReference type="ARBA" id="ARBA00023303"/>
    </source>
</evidence>
<evidence type="ECO:0000256" key="13">
    <source>
        <dbReference type="SAM" id="Coils"/>
    </source>
</evidence>
<dbReference type="EMBL" id="JAKKPZ010000001">
    <property type="protein sequence ID" value="KAI1729009.1"/>
    <property type="molecule type" value="Genomic_DNA"/>
</dbReference>
<evidence type="ECO:0000256" key="8">
    <source>
        <dbReference type="ARBA" id="ARBA00022958"/>
    </source>
</evidence>
<feature type="transmembrane region" description="Helical" evidence="15">
    <location>
        <begin position="598"/>
        <end position="622"/>
    </location>
</feature>